<keyword evidence="1" id="KW-1133">Transmembrane helix</keyword>
<feature type="transmembrane region" description="Helical" evidence="1">
    <location>
        <begin position="71"/>
        <end position="92"/>
    </location>
</feature>
<evidence type="ECO:0000256" key="1">
    <source>
        <dbReference type="SAM" id="Phobius"/>
    </source>
</evidence>
<keyword evidence="1" id="KW-0472">Membrane</keyword>
<evidence type="ECO:0000313" key="2">
    <source>
        <dbReference type="EMBL" id="SVD96102.1"/>
    </source>
</evidence>
<proteinExistence type="predicted"/>
<accession>A0A382ZKW4</accession>
<protein>
    <recommendedName>
        <fullName evidence="3">PDGLE domain-containing protein</fullName>
    </recommendedName>
</protein>
<organism evidence="2">
    <name type="scientific">marine metagenome</name>
    <dbReference type="NCBI Taxonomy" id="408172"/>
    <lineage>
        <taxon>unclassified sequences</taxon>
        <taxon>metagenomes</taxon>
        <taxon>ecological metagenomes</taxon>
    </lineage>
</organism>
<sequence length="108" mass="11633">MMKIYIGSVLLVVSIVAGALTIPYSFAGSRSASQEGGGVEITIESDGFQTKVAQRILGDPEKVTFSYETGWALSVIALIICGFLLSLSVLLIRRGMEERKQEIASMNC</sequence>
<dbReference type="AlphaFoldDB" id="A0A382ZKW4"/>
<reference evidence="2" key="1">
    <citation type="submission" date="2018-05" db="EMBL/GenBank/DDBJ databases">
        <authorList>
            <person name="Lanie J.A."/>
            <person name="Ng W.-L."/>
            <person name="Kazmierczak K.M."/>
            <person name="Andrzejewski T.M."/>
            <person name="Davidsen T.M."/>
            <person name="Wayne K.J."/>
            <person name="Tettelin H."/>
            <person name="Glass J.I."/>
            <person name="Rusch D."/>
            <person name="Podicherti R."/>
            <person name="Tsui H.-C.T."/>
            <person name="Winkler M.E."/>
        </authorList>
    </citation>
    <scope>NUCLEOTIDE SEQUENCE</scope>
</reference>
<name>A0A382ZKW4_9ZZZZ</name>
<gene>
    <name evidence="2" type="ORF">METZ01_LOCUS448956</name>
</gene>
<keyword evidence="1" id="KW-0812">Transmembrane</keyword>
<dbReference type="EMBL" id="UINC01184748">
    <property type="protein sequence ID" value="SVD96102.1"/>
    <property type="molecule type" value="Genomic_DNA"/>
</dbReference>
<evidence type="ECO:0008006" key="3">
    <source>
        <dbReference type="Google" id="ProtNLM"/>
    </source>
</evidence>